<dbReference type="InterPro" id="IPR009003">
    <property type="entry name" value="Peptidase_S1_PA"/>
</dbReference>
<reference evidence="2 3" key="1">
    <citation type="submission" date="2019-02" db="EMBL/GenBank/DDBJ databases">
        <title>Genome sequencing of the rare red list fungi Dentipellis fragilis.</title>
        <authorList>
            <person name="Buettner E."/>
            <person name="Kellner H."/>
        </authorList>
    </citation>
    <scope>NUCLEOTIDE SEQUENCE [LARGE SCALE GENOMIC DNA]</scope>
    <source>
        <strain evidence="2 3">DSM 105465</strain>
    </source>
</reference>
<evidence type="ECO:0000313" key="3">
    <source>
        <dbReference type="Proteomes" id="UP000298327"/>
    </source>
</evidence>
<accession>A0A4Y9Y555</accession>
<dbReference type="Proteomes" id="UP000298327">
    <property type="component" value="Unassembled WGS sequence"/>
</dbReference>
<dbReference type="EMBL" id="SEOQ01000872">
    <property type="protein sequence ID" value="TFY55939.1"/>
    <property type="molecule type" value="Genomic_DNA"/>
</dbReference>
<evidence type="ECO:0000313" key="2">
    <source>
        <dbReference type="EMBL" id="TFY55939.1"/>
    </source>
</evidence>
<dbReference type="AlphaFoldDB" id="A0A4Y9Y555"/>
<dbReference type="SUPFAM" id="SSF50494">
    <property type="entry name" value="Trypsin-like serine proteases"/>
    <property type="match status" value="1"/>
</dbReference>
<evidence type="ECO:0000256" key="1">
    <source>
        <dbReference type="SAM" id="MobiDB-lite"/>
    </source>
</evidence>
<dbReference type="OrthoDB" id="5424209at2759"/>
<gene>
    <name evidence="2" type="ORF">EVG20_g9133</name>
</gene>
<organism evidence="2 3">
    <name type="scientific">Dentipellis fragilis</name>
    <dbReference type="NCBI Taxonomy" id="205917"/>
    <lineage>
        <taxon>Eukaryota</taxon>
        <taxon>Fungi</taxon>
        <taxon>Dikarya</taxon>
        <taxon>Basidiomycota</taxon>
        <taxon>Agaricomycotina</taxon>
        <taxon>Agaricomycetes</taxon>
        <taxon>Russulales</taxon>
        <taxon>Hericiaceae</taxon>
        <taxon>Dentipellis</taxon>
    </lineage>
</organism>
<name>A0A4Y9Y555_9AGAM</name>
<comment type="caution">
    <text evidence="2">The sequence shown here is derived from an EMBL/GenBank/DDBJ whole genome shotgun (WGS) entry which is preliminary data.</text>
</comment>
<feature type="region of interest" description="Disordered" evidence="1">
    <location>
        <begin position="79"/>
        <end position="116"/>
    </location>
</feature>
<proteinExistence type="predicted"/>
<protein>
    <recommendedName>
        <fullName evidence="4">Peptidase S1 domain-containing protein</fullName>
    </recommendedName>
</protein>
<sequence length="668" mass="75404">MFPPASARGDTRGVDVRNFSSLTFFVSPQPYYFPPSLWFFHGSELSRRSRNLDRGGRQRRPRSRALAYVNSPEFERKCTELAREPAVSSSHKSSSDEDELWSDADKSVSATTGDVDPHEPSRFEQFLYYAGIRGPKTRGPKLIWRDSPDTFDEPTGPEAYTRLMRLLPVQDDHKFGEKDGEGILWDVARSHIVALLQERNIRISSVDFVRFTWLNKWPYQVIDDDEEEGEEKQQQQDDVSDEEIDISEYDKIAPITPIEDGDRFISNPTVWIGVLPDSLTATGAHDAAKGIRDYLNGFQAGNVDIAFREQKFKFLAGPALYRPVEDGNALQPVINNVSVALSQSIQGFKTSMQGTLGPYFRVGNKLYAITARHNVFALDEDNAEYRYNTPTASAPKKKVILMGDIAFKNYKASIQAHIGTHLDTVKSLKKRVDAYKRKVEDGIDVDQSRVLLHEIKVDLSKTERHINELKRFFLIIDKRWGRRKDRVIGHVVWAPPIGTGQAPHGYTCDLCVVELKKDKFRNLMGNILCLGTKYTKSKLLSLIYGRGNVPSEFKFPDYGLLHLGRILTVDEIKNPNSKDTQGDPSCQESFELPIFNHEDEPGSFSNGGDSGSLIVDIRGRFVALLTGGSNKGTEGSDITYSTPFEWIWELVCKEFPGANLYLEDLVAQ</sequence>
<evidence type="ECO:0008006" key="4">
    <source>
        <dbReference type="Google" id="ProtNLM"/>
    </source>
</evidence>
<keyword evidence="3" id="KW-1185">Reference proteome</keyword>